<sequence>MAEEIAKSGRPFTEGEFLKSCMMKVERVKMQEENCAEVRWLSRGKVLNIVFELCKEICQFMDTHLNVLNLQLQGRDRMVTDMYGHQQEGPPT</sequence>
<dbReference type="AlphaFoldDB" id="A0A5C6NEV3"/>
<protein>
    <submittedName>
        <fullName evidence="1">Uncharacterized protein</fullName>
    </submittedName>
</protein>
<accession>A0A5C6NEV3</accession>
<comment type="caution">
    <text evidence="1">The sequence shown here is derived from an EMBL/GenBank/DDBJ whole genome shotgun (WGS) entry which is preliminary data.</text>
</comment>
<dbReference type="EMBL" id="RHFK02000015">
    <property type="protein sequence ID" value="TWW65091.1"/>
    <property type="molecule type" value="Genomic_DNA"/>
</dbReference>
<name>A0A5C6NEV3_9TELE</name>
<evidence type="ECO:0000313" key="2">
    <source>
        <dbReference type="Proteomes" id="UP000324091"/>
    </source>
</evidence>
<dbReference type="Proteomes" id="UP000324091">
    <property type="component" value="Chromosome 22"/>
</dbReference>
<dbReference type="PANTHER" id="PTHR45913:SF5">
    <property type="entry name" value="GENERAL TRANSCRIPTION FACTOR II-I REPEAT DOMAIN-CONTAINING PROTEIN 2A-LIKE PROTEIN"/>
    <property type="match status" value="1"/>
</dbReference>
<organism evidence="1 2">
    <name type="scientific">Takifugu flavidus</name>
    <name type="common">sansaifugu</name>
    <dbReference type="NCBI Taxonomy" id="433684"/>
    <lineage>
        <taxon>Eukaryota</taxon>
        <taxon>Metazoa</taxon>
        <taxon>Chordata</taxon>
        <taxon>Craniata</taxon>
        <taxon>Vertebrata</taxon>
        <taxon>Euteleostomi</taxon>
        <taxon>Actinopterygii</taxon>
        <taxon>Neopterygii</taxon>
        <taxon>Teleostei</taxon>
        <taxon>Neoteleostei</taxon>
        <taxon>Acanthomorphata</taxon>
        <taxon>Eupercaria</taxon>
        <taxon>Tetraodontiformes</taxon>
        <taxon>Tetradontoidea</taxon>
        <taxon>Tetraodontidae</taxon>
        <taxon>Takifugu</taxon>
    </lineage>
</organism>
<evidence type="ECO:0000313" key="1">
    <source>
        <dbReference type="EMBL" id="TWW65091.1"/>
    </source>
</evidence>
<proteinExistence type="predicted"/>
<reference evidence="1 2" key="1">
    <citation type="submission" date="2019-04" db="EMBL/GenBank/DDBJ databases">
        <title>Chromosome genome assembly for Takifugu flavidus.</title>
        <authorList>
            <person name="Xiao S."/>
        </authorList>
    </citation>
    <scope>NUCLEOTIDE SEQUENCE [LARGE SCALE GENOMIC DNA]</scope>
    <source>
        <strain evidence="1">HTHZ2018</strain>
        <tissue evidence="1">Muscle</tissue>
    </source>
</reference>
<dbReference type="PANTHER" id="PTHR45913">
    <property type="entry name" value="EPM2A-INTERACTING PROTEIN 1"/>
    <property type="match status" value="1"/>
</dbReference>
<keyword evidence="2" id="KW-1185">Reference proteome</keyword>
<gene>
    <name evidence="1" type="ORF">D4764_22G0007380</name>
</gene>